<evidence type="ECO:0000313" key="1">
    <source>
        <dbReference type="EMBL" id="CAK9144673.1"/>
    </source>
</evidence>
<dbReference type="AlphaFoldDB" id="A0ABC8RPS9"/>
<sequence>MAKVSINSLLLLRRAYKVGAENEMVQSAASVMRKVSDSSSFGGEVPARPKEVFWMRDPKTGNWIPESHFDDIDVVELREKFLSKKEKTMKN</sequence>
<proteinExistence type="predicted"/>
<name>A0ABC8RPS9_9AQUA</name>
<gene>
    <name evidence="1" type="ORF">ILEXP_LOCUS12435</name>
</gene>
<evidence type="ECO:0000313" key="2">
    <source>
        <dbReference type="Proteomes" id="UP001642360"/>
    </source>
</evidence>
<keyword evidence="2" id="KW-1185">Reference proteome</keyword>
<dbReference type="PANTHER" id="PTHR33509:SF21">
    <property type="entry name" value="OS02G0564600 PROTEIN"/>
    <property type="match status" value="1"/>
</dbReference>
<dbReference type="Proteomes" id="UP001642360">
    <property type="component" value="Unassembled WGS sequence"/>
</dbReference>
<dbReference type="Pfam" id="PF03242">
    <property type="entry name" value="LEA_3a"/>
    <property type="match status" value="1"/>
</dbReference>
<comment type="caution">
    <text evidence="1">The sequence shown here is derived from an EMBL/GenBank/DDBJ whole genome shotgun (WGS) entry which is preliminary data.</text>
</comment>
<protein>
    <recommendedName>
        <fullName evidence="3">Late embryogenesis abundant protein</fullName>
    </recommendedName>
</protein>
<dbReference type="EMBL" id="CAUOFW020001414">
    <property type="protein sequence ID" value="CAK9144673.1"/>
    <property type="molecule type" value="Genomic_DNA"/>
</dbReference>
<dbReference type="InterPro" id="IPR004926">
    <property type="entry name" value="LEA_3a"/>
</dbReference>
<evidence type="ECO:0008006" key="3">
    <source>
        <dbReference type="Google" id="ProtNLM"/>
    </source>
</evidence>
<reference evidence="1 2" key="1">
    <citation type="submission" date="2024-02" db="EMBL/GenBank/DDBJ databases">
        <authorList>
            <person name="Vignale AGUSTIN F."/>
            <person name="Sosa J E."/>
            <person name="Modenutti C."/>
        </authorList>
    </citation>
    <scope>NUCLEOTIDE SEQUENCE [LARGE SCALE GENOMIC DNA]</scope>
</reference>
<organism evidence="1 2">
    <name type="scientific">Ilex paraguariensis</name>
    <name type="common">yerba mate</name>
    <dbReference type="NCBI Taxonomy" id="185542"/>
    <lineage>
        <taxon>Eukaryota</taxon>
        <taxon>Viridiplantae</taxon>
        <taxon>Streptophyta</taxon>
        <taxon>Embryophyta</taxon>
        <taxon>Tracheophyta</taxon>
        <taxon>Spermatophyta</taxon>
        <taxon>Magnoliopsida</taxon>
        <taxon>eudicotyledons</taxon>
        <taxon>Gunneridae</taxon>
        <taxon>Pentapetalae</taxon>
        <taxon>asterids</taxon>
        <taxon>campanulids</taxon>
        <taxon>Aquifoliales</taxon>
        <taxon>Aquifoliaceae</taxon>
        <taxon>Ilex</taxon>
    </lineage>
</organism>
<dbReference type="PANTHER" id="PTHR33509">
    <property type="entry name" value="LATE EMBRYOGENIS ABUNDANT PROTEIN 2-RELATED"/>
    <property type="match status" value="1"/>
</dbReference>
<accession>A0ABC8RPS9</accession>